<evidence type="ECO:0000259" key="1">
    <source>
        <dbReference type="Pfam" id="PF08241"/>
    </source>
</evidence>
<feature type="domain" description="Methyltransferase type 11" evidence="1">
    <location>
        <begin position="36"/>
        <end position="130"/>
    </location>
</feature>
<sequence length="182" mass="21147">MKAYEQMPRSIEGLEGAGEWHELKIMMPALRNKRVLDLGCGFGWHCRYAREKQASYVVGVDLSEKMLHKAREKTADPFISYVNMAIEDIAYPDAAFDVVMSSLALHYVKSLKAISKKVYNWLTPGGTFIFSAEHPIFTARHEQDWYYDGNGKRLHWPIDHYQSEDVRETMFLGEKVVKYCRF</sequence>
<dbReference type="InterPro" id="IPR029063">
    <property type="entry name" value="SAM-dependent_MTases_sf"/>
</dbReference>
<evidence type="ECO:0000313" key="3">
    <source>
        <dbReference type="Proteomes" id="UP000198853"/>
    </source>
</evidence>
<dbReference type="CDD" id="cd02440">
    <property type="entry name" value="AdoMet_MTases"/>
    <property type="match status" value="1"/>
</dbReference>
<organism evidence="2 3">
    <name type="scientific">Natribacillus halophilus</name>
    <dbReference type="NCBI Taxonomy" id="549003"/>
    <lineage>
        <taxon>Bacteria</taxon>
        <taxon>Bacillati</taxon>
        <taxon>Bacillota</taxon>
        <taxon>Bacilli</taxon>
        <taxon>Bacillales</taxon>
        <taxon>Bacillaceae</taxon>
        <taxon>Natribacillus</taxon>
    </lineage>
</organism>
<dbReference type="GO" id="GO:0008757">
    <property type="term" value="F:S-adenosylmethionine-dependent methyltransferase activity"/>
    <property type="evidence" value="ECO:0007669"/>
    <property type="project" value="InterPro"/>
</dbReference>
<dbReference type="Proteomes" id="UP000198853">
    <property type="component" value="Unassembled WGS sequence"/>
</dbReference>
<proteinExistence type="predicted"/>
<name>A0A1G8NEE9_9BACI</name>
<dbReference type="PANTHER" id="PTHR43861">
    <property type="entry name" value="TRANS-ACONITATE 2-METHYLTRANSFERASE-RELATED"/>
    <property type="match status" value="1"/>
</dbReference>
<dbReference type="EMBL" id="FNEN01000006">
    <property type="protein sequence ID" value="SDI78543.1"/>
    <property type="molecule type" value="Genomic_DNA"/>
</dbReference>
<reference evidence="2 3" key="1">
    <citation type="submission" date="2016-10" db="EMBL/GenBank/DDBJ databases">
        <authorList>
            <person name="de Groot N.N."/>
        </authorList>
    </citation>
    <scope>NUCLEOTIDE SEQUENCE [LARGE SCALE GENOMIC DNA]</scope>
    <source>
        <strain evidence="2 3">DSM 21771</strain>
    </source>
</reference>
<dbReference type="AlphaFoldDB" id="A0A1G8NEE9"/>
<dbReference type="Gene3D" id="3.40.50.150">
    <property type="entry name" value="Vaccinia Virus protein VP39"/>
    <property type="match status" value="1"/>
</dbReference>
<gene>
    <name evidence="2" type="ORF">SAMN04488123_10637</name>
</gene>
<protein>
    <submittedName>
        <fullName evidence="2">Methyltransferase domain-containing protein</fullName>
    </submittedName>
</protein>
<accession>A0A1G8NEE9</accession>
<keyword evidence="3" id="KW-1185">Reference proteome</keyword>
<dbReference type="InterPro" id="IPR013216">
    <property type="entry name" value="Methyltransf_11"/>
</dbReference>
<dbReference type="SUPFAM" id="SSF53335">
    <property type="entry name" value="S-adenosyl-L-methionine-dependent methyltransferases"/>
    <property type="match status" value="1"/>
</dbReference>
<evidence type="ECO:0000313" key="2">
    <source>
        <dbReference type="EMBL" id="SDI78543.1"/>
    </source>
</evidence>
<dbReference type="GO" id="GO:0032259">
    <property type="term" value="P:methylation"/>
    <property type="evidence" value="ECO:0007669"/>
    <property type="project" value="UniProtKB-KW"/>
</dbReference>
<keyword evidence="2" id="KW-0489">Methyltransferase</keyword>
<keyword evidence="2" id="KW-0808">Transferase</keyword>
<dbReference type="Pfam" id="PF08241">
    <property type="entry name" value="Methyltransf_11"/>
    <property type="match status" value="1"/>
</dbReference>
<dbReference type="PANTHER" id="PTHR43861:SF1">
    <property type="entry name" value="TRANS-ACONITATE 2-METHYLTRANSFERASE"/>
    <property type="match status" value="1"/>
</dbReference>